<reference evidence="2" key="1">
    <citation type="submission" date="2016-06" db="EMBL/GenBank/DDBJ databases">
        <authorList>
            <person name="Sutton G."/>
            <person name="Brinkac L."/>
            <person name="Sanka R."/>
            <person name="Adams M."/>
            <person name="Lau E."/>
            <person name="Sam S."/>
            <person name="Sreng N."/>
            <person name="Him V."/>
            <person name="Kerleguer A."/>
            <person name="Cheng S."/>
        </authorList>
    </citation>
    <scope>NUCLEOTIDE SEQUENCE [LARGE SCALE GENOMIC DNA]</scope>
    <source>
        <strain evidence="2">E1876</strain>
    </source>
</reference>
<protein>
    <recommendedName>
        <fullName evidence="3">PE domain-containing protein</fullName>
    </recommendedName>
</protein>
<evidence type="ECO:0000313" key="1">
    <source>
        <dbReference type="EMBL" id="OBI24297.1"/>
    </source>
</evidence>
<dbReference type="AlphaFoldDB" id="A0A1A2XGS1"/>
<dbReference type="Proteomes" id="UP000093943">
    <property type="component" value="Unassembled WGS sequence"/>
</dbReference>
<evidence type="ECO:0008006" key="3">
    <source>
        <dbReference type="Google" id="ProtNLM"/>
    </source>
</evidence>
<comment type="caution">
    <text evidence="1">The sequence shown here is derived from an EMBL/GenBank/DDBJ whole genome shotgun (WGS) entry which is preliminary data.</text>
</comment>
<accession>A0A1A2XGS1</accession>
<dbReference type="EMBL" id="LZKG01000173">
    <property type="protein sequence ID" value="OBI24297.1"/>
    <property type="molecule type" value="Genomic_DNA"/>
</dbReference>
<dbReference type="RefSeq" id="WP_065019532.1">
    <property type="nucleotide sequence ID" value="NZ_LZKG01000173.1"/>
</dbReference>
<evidence type="ECO:0000313" key="2">
    <source>
        <dbReference type="Proteomes" id="UP000093943"/>
    </source>
</evidence>
<sequence length="101" mass="9508">MSFIMQETAGVMGASAATGALAGEMAGHGAQAGLAGSVVPPGLEEISAANAARVAAYAAEATAILEASSAVHGMYGASTGTSAAISTLTDALNAAGLGNLL</sequence>
<organism evidence="1 2">
    <name type="scientific">Mycolicibacter sinensis (strain JDM601)</name>
    <name type="common">Mycobacterium sinense</name>
    <dbReference type="NCBI Taxonomy" id="875328"/>
    <lineage>
        <taxon>Bacteria</taxon>
        <taxon>Bacillati</taxon>
        <taxon>Actinomycetota</taxon>
        <taxon>Actinomycetes</taxon>
        <taxon>Mycobacteriales</taxon>
        <taxon>Mycobacteriaceae</taxon>
        <taxon>Mycolicibacter</taxon>
    </lineage>
</organism>
<proteinExistence type="predicted"/>
<name>A0A1A2XGS1_MYCSD</name>
<gene>
    <name evidence="1" type="ORF">A5710_00870</name>
</gene>